<feature type="non-terminal residue" evidence="2">
    <location>
        <position position="1"/>
    </location>
</feature>
<reference evidence="2" key="1">
    <citation type="submission" date="2021-02" db="EMBL/GenBank/DDBJ databases">
        <authorList>
            <person name="Nowell W R."/>
        </authorList>
    </citation>
    <scope>NUCLEOTIDE SEQUENCE</scope>
</reference>
<evidence type="ECO:0000259" key="1">
    <source>
        <dbReference type="Pfam" id="PF02010"/>
    </source>
</evidence>
<name>A0A820HLN6_9BILA</name>
<evidence type="ECO:0000313" key="2">
    <source>
        <dbReference type="EMBL" id="CAF4293069.1"/>
    </source>
</evidence>
<dbReference type="AlphaFoldDB" id="A0A820HLN6"/>
<organism evidence="2 3">
    <name type="scientific">Adineta steineri</name>
    <dbReference type="NCBI Taxonomy" id="433720"/>
    <lineage>
        <taxon>Eukaryota</taxon>
        <taxon>Metazoa</taxon>
        <taxon>Spiralia</taxon>
        <taxon>Gnathifera</taxon>
        <taxon>Rotifera</taxon>
        <taxon>Eurotatoria</taxon>
        <taxon>Bdelloidea</taxon>
        <taxon>Adinetida</taxon>
        <taxon>Adinetidae</taxon>
        <taxon>Adineta</taxon>
    </lineage>
</organism>
<dbReference type="Proteomes" id="UP000663881">
    <property type="component" value="Unassembled WGS sequence"/>
</dbReference>
<evidence type="ECO:0000313" key="3">
    <source>
        <dbReference type="Proteomes" id="UP000663881"/>
    </source>
</evidence>
<feature type="non-terminal residue" evidence="2">
    <location>
        <position position="175"/>
    </location>
</feature>
<feature type="domain" description="PKD/REJ-like" evidence="1">
    <location>
        <begin position="55"/>
        <end position="171"/>
    </location>
</feature>
<dbReference type="Pfam" id="PF02010">
    <property type="entry name" value="REJ"/>
    <property type="match status" value="1"/>
</dbReference>
<proteinExistence type="predicted"/>
<gene>
    <name evidence="2" type="ORF">OKA104_LOCUS45802</name>
</gene>
<protein>
    <recommendedName>
        <fullName evidence="1">PKD/REJ-like domain-containing protein</fullName>
    </recommendedName>
</protein>
<comment type="caution">
    <text evidence="2">The sequence shown here is derived from an EMBL/GenBank/DDBJ whole genome shotgun (WGS) entry which is preliminary data.</text>
</comment>
<accession>A0A820HLN6</accession>
<sequence length="175" mass="19445">ETIPTIPITTSTIPITTQTIQGCFSPTVTLIPGSSTLLTPIEFQRSRDFYIVSIIEFNCADSLLVNTQWKIKSCNTNCSNEMQVGSSIITTSSELYIPEQTLPLGIYELELTVRIINMSNLTTTTSVYVEIIPTLIKVNLMQYATSMITHGYEENLLIDPGTYSVDPDEDTFNTT</sequence>
<dbReference type="InterPro" id="IPR002859">
    <property type="entry name" value="PKD/REJ-like"/>
</dbReference>
<dbReference type="EMBL" id="CAJOAY010015737">
    <property type="protein sequence ID" value="CAF4293069.1"/>
    <property type="molecule type" value="Genomic_DNA"/>
</dbReference>